<dbReference type="Gene3D" id="3.90.480.20">
    <property type="match status" value="1"/>
</dbReference>
<dbReference type="GO" id="GO:0051539">
    <property type="term" value="F:4 iron, 4 sulfur cluster binding"/>
    <property type="evidence" value="ECO:0007669"/>
    <property type="project" value="UniProtKB-KW"/>
</dbReference>
<dbReference type="GO" id="GO:0020037">
    <property type="term" value="F:heme binding"/>
    <property type="evidence" value="ECO:0007669"/>
    <property type="project" value="InterPro"/>
</dbReference>
<evidence type="ECO:0000256" key="16">
    <source>
        <dbReference type="ARBA" id="ARBA00034078"/>
    </source>
</evidence>
<dbReference type="SUPFAM" id="SSF56014">
    <property type="entry name" value="Nitrite and sulphite reductase 4Fe-4S domain-like"/>
    <property type="match status" value="1"/>
</dbReference>
<dbReference type="InterPro" id="IPR017941">
    <property type="entry name" value="Rieske_2Fe-2S"/>
</dbReference>
<keyword evidence="15" id="KW-0534">Nitrate assimilation</keyword>
<evidence type="ECO:0000256" key="9">
    <source>
        <dbReference type="ARBA" id="ARBA00022714"/>
    </source>
</evidence>
<evidence type="ECO:0000256" key="11">
    <source>
        <dbReference type="ARBA" id="ARBA00022827"/>
    </source>
</evidence>
<dbReference type="InterPro" id="IPR052034">
    <property type="entry name" value="NasD-like"/>
</dbReference>
<dbReference type="GO" id="GO:0008942">
    <property type="term" value="F:nitrite reductase [NAD(P)H] activity"/>
    <property type="evidence" value="ECO:0007669"/>
    <property type="project" value="UniProtKB-EC"/>
</dbReference>
<dbReference type="OrthoDB" id="432169at2759"/>
<comment type="cofactor">
    <cofactor evidence="1">
        <name>siroheme</name>
        <dbReference type="ChEBI" id="CHEBI:60052"/>
    </cofactor>
</comment>
<evidence type="ECO:0000256" key="13">
    <source>
        <dbReference type="ARBA" id="ARBA00023004"/>
    </source>
</evidence>
<evidence type="ECO:0000256" key="17">
    <source>
        <dbReference type="ARBA" id="ARBA00050114"/>
    </source>
</evidence>
<evidence type="ECO:0000256" key="20">
    <source>
        <dbReference type="ARBA" id="ARBA00070300"/>
    </source>
</evidence>
<feature type="compositionally biased region" description="Polar residues" evidence="21">
    <location>
        <begin position="1"/>
        <end position="13"/>
    </location>
</feature>
<comment type="similarity">
    <text evidence="5">Belongs to the nitrite and sulfite reductase 4Fe-4S domain family.</text>
</comment>
<dbReference type="InterPro" id="IPR036136">
    <property type="entry name" value="Nit/Sulf_reduc_fer-like_dom_sf"/>
</dbReference>
<dbReference type="InterPro" id="IPR041854">
    <property type="entry name" value="BFD-like_2Fe2S-bd_dom_sf"/>
</dbReference>
<dbReference type="EC" id="1.7.1.4" evidence="19"/>
<dbReference type="Pfam" id="PF13806">
    <property type="entry name" value="Rieske_2"/>
    <property type="match status" value="1"/>
</dbReference>
<evidence type="ECO:0000256" key="3">
    <source>
        <dbReference type="ARBA" id="ARBA00001974"/>
    </source>
</evidence>
<dbReference type="NCBIfam" id="TIGR02374">
    <property type="entry name" value="nitri_red_nirB"/>
    <property type="match status" value="1"/>
</dbReference>
<dbReference type="GO" id="GO:0050661">
    <property type="term" value="F:NADP binding"/>
    <property type="evidence" value="ECO:0007669"/>
    <property type="project" value="InterPro"/>
</dbReference>
<dbReference type="InterPro" id="IPR012748">
    <property type="entry name" value="Rieske-like_NirD"/>
</dbReference>
<dbReference type="FunFam" id="1.10.10.1100:FF:000002">
    <property type="entry name" value="Nitrite reductase large subunit"/>
    <property type="match status" value="1"/>
</dbReference>
<comment type="cofactor">
    <cofactor evidence="2">
        <name>[4Fe-4S] cluster</name>
        <dbReference type="ChEBI" id="CHEBI:49883"/>
    </cofactor>
</comment>
<dbReference type="SUPFAM" id="SSF50022">
    <property type="entry name" value="ISP domain"/>
    <property type="match status" value="1"/>
</dbReference>
<comment type="catalytic activity">
    <reaction evidence="18">
        <text>NH4(+) + 3 NADP(+) + 2 H2O = nitrite + 3 NADPH + 5 H(+)</text>
        <dbReference type="Rhea" id="RHEA:24632"/>
        <dbReference type="ChEBI" id="CHEBI:15377"/>
        <dbReference type="ChEBI" id="CHEBI:15378"/>
        <dbReference type="ChEBI" id="CHEBI:16301"/>
        <dbReference type="ChEBI" id="CHEBI:28938"/>
        <dbReference type="ChEBI" id="CHEBI:57783"/>
        <dbReference type="ChEBI" id="CHEBI:58349"/>
        <dbReference type="EC" id="1.7.1.4"/>
    </reaction>
</comment>
<evidence type="ECO:0000256" key="21">
    <source>
        <dbReference type="SAM" id="MobiDB-lite"/>
    </source>
</evidence>
<dbReference type="PROSITE" id="PS51296">
    <property type="entry name" value="RIESKE"/>
    <property type="match status" value="1"/>
</dbReference>
<organism evidence="23 24">
    <name type="scientific">Taphrina deformans (strain PYCC 5710 / ATCC 11124 / CBS 356.35 / IMI 108563 / JCM 9778 / NBRC 8474)</name>
    <name type="common">Peach leaf curl fungus</name>
    <name type="synonym">Lalaria deformans</name>
    <dbReference type="NCBI Taxonomy" id="1097556"/>
    <lineage>
        <taxon>Eukaryota</taxon>
        <taxon>Fungi</taxon>
        <taxon>Dikarya</taxon>
        <taxon>Ascomycota</taxon>
        <taxon>Taphrinomycotina</taxon>
        <taxon>Taphrinomycetes</taxon>
        <taxon>Taphrinales</taxon>
        <taxon>Taphrinaceae</taxon>
        <taxon>Taphrina</taxon>
    </lineage>
</organism>
<dbReference type="NCBIfam" id="NF011565">
    <property type="entry name" value="PRK14989.1"/>
    <property type="match status" value="1"/>
</dbReference>
<dbReference type="UniPathway" id="UPA00653"/>
<dbReference type="CDD" id="cd03529">
    <property type="entry name" value="Rieske_NirD"/>
    <property type="match status" value="1"/>
</dbReference>
<feature type="region of interest" description="Disordered" evidence="21">
    <location>
        <begin position="1"/>
        <end position="39"/>
    </location>
</feature>
<dbReference type="PRINTS" id="PR00397">
    <property type="entry name" value="SIROHAEM"/>
</dbReference>
<keyword evidence="13" id="KW-0408">Iron</keyword>
<dbReference type="Proteomes" id="UP000013776">
    <property type="component" value="Unassembled WGS sequence"/>
</dbReference>
<dbReference type="Gene3D" id="3.30.390.30">
    <property type="match status" value="1"/>
</dbReference>
<dbReference type="NCBIfam" id="TIGR02378">
    <property type="entry name" value="nirD_assim_sml"/>
    <property type="match status" value="1"/>
</dbReference>
<accession>R4XFW0</accession>
<evidence type="ECO:0000256" key="5">
    <source>
        <dbReference type="ARBA" id="ARBA00010429"/>
    </source>
</evidence>
<evidence type="ECO:0000256" key="15">
    <source>
        <dbReference type="ARBA" id="ARBA00023063"/>
    </source>
</evidence>
<dbReference type="Gene3D" id="3.50.50.60">
    <property type="entry name" value="FAD/NAD(P)-binding domain"/>
    <property type="match status" value="2"/>
</dbReference>
<dbReference type="EMBL" id="CAHR02000274">
    <property type="protein sequence ID" value="CCG84625.1"/>
    <property type="molecule type" value="Genomic_DNA"/>
</dbReference>
<dbReference type="Pfam" id="PF04324">
    <property type="entry name" value="Fer2_BFD"/>
    <property type="match status" value="1"/>
</dbReference>
<keyword evidence="7" id="KW-0349">Heme</keyword>
<dbReference type="PANTHER" id="PTHR43809:SF1">
    <property type="entry name" value="NITRITE REDUCTASE (NADH) LARGE SUBUNIT"/>
    <property type="match status" value="1"/>
</dbReference>
<dbReference type="eggNOG" id="KOG1336">
    <property type="taxonomic scope" value="Eukaryota"/>
</dbReference>
<evidence type="ECO:0000256" key="8">
    <source>
        <dbReference type="ARBA" id="ARBA00022630"/>
    </source>
</evidence>
<evidence type="ECO:0000256" key="10">
    <source>
        <dbReference type="ARBA" id="ARBA00022723"/>
    </source>
</evidence>
<dbReference type="CDD" id="cd19944">
    <property type="entry name" value="NirB_Fer2_BFD-like_2"/>
    <property type="match status" value="1"/>
</dbReference>
<dbReference type="GO" id="GO:0046872">
    <property type="term" value="F:metal ion binding"/>
    <property type="evidence" value="ECO:0007669"/>
    <property type="project" value="UniProtKB-KW"/>
</dbReference>
<dbReference type="PANTHER" id="PTHR43809">
    <property type="entry name" value="NITRITE REDUCTASE (NADH) LARGE SUBUNIT"/>
    <property type="match status" value="1"/>
</dbReference>
<keyword evidence="24" id="KW-1185">Reference proteome</keyword>
<comment type="cofactor">
    <cofactor evidence="3">
        <name>FAD</name>
        <dbReference type="ChEBI" id="CHEBI:57692"/>
    </cofactor>
</comment>
<sequence>MAPLQGSESNVESFTERMENIAQNAERTPPRSQSQSPVPPSERIKVVVVGLGMVGMGFIEKLLERDSVQKQYSVIVLGEEKHVAYNRVGLTSFFEHRSVPDLYLNPEEWYTQLDTQTFTYKTSSPVLSIDRAAKKVHTNDGAYPYDICVLATGSEAVLPKTTPGYNAKGVFVYRTIGDLEDMIEFAEQVKVPEGKQKRAIVVGGGLLGLEAAHAVKDMEKFDAMTVVHRSKWLLSQQLDQQGGDLLTDKVREMGVEVLLEKQIQKINVDSEGKMESVTYVSGETVDCQMICFAIGIRARDNLGTDCGLETHQRGGIVVDDNCCSSDPSIYAVGECGNWKGNTFGLIGPGIEMADIVTWNMTQAKLHAPRSFKYPDLSTKLKLMGVDVGSFGDFFADRDGPKKIPKSHKKKFTPADVRVLKYHDPFEGVYKKLIFSADGKYMLGGFLVGNTSEFIKLNSIVSKGKELDKPPSEFVLGAKASGEDDGADLDDDAQICSCHNVTKGGLAAKIKDGTCSSMGDLKSCTKAGTGCGGCIPLMDNILRSEMKKLGNEVSNNVCPHFEYSRADLFSIVRVKQLKSFGDIMKGYGKKPDALGCEICKPCVASIISSLYNPFVMSPETHHLQDTNDRFLANIQRNGTFSVIPRVSAGEITPAKLVVLGEVAKKYGLYTKITGGQRIDLFGANKYDLPDIWEQLVDGGFESGHGYGKSLRTVKSCVGSSWCRYGIGDSVGLAVRLEERYKSIRAPHKFKGGVSGCVRECAEAQGKDFGCIATDKGFNVYVCGNGGASPKHAELLAADVQPDKVVPMLDRFLMYYIRTGDRLQRTARWLESLEGGMNYLREVIIDDKLGICKELEEQMEDLVGRFECEWTQVVKDPQRRAEFKQFVNTEKNVENNVDDIMERGQPRPANWPKKSTTYDFKNQKWSRLEWEPICSEAALKDTPAGASATVLRGDTQLAVFQVSGRGTFATQAMCPHRKAFVLAQGIIGDDDKGEIHVSCPMHKRNYIIDSKDHERLGGCKNDEDVSVATFPAEVREDKMVWLKLPPVEELDEVLGMAKWKIKGDDYPDEGMKTLDSKFKTRPFPGVPGTSMKIYGEKELTW</sequence>
<evidence type="ECO:0000256" key="1">
    <source>
        <dbReference type="ARBA" id="ARBA00001929"/>
    </source>
</evidence>
<reference evidence="23 24" key="1">
    <citation type="journal article" date="2013" name="MBio">
        <title>Genome sequencing of the plant pathogen Taphrina deformans, the causal agent of peach leaf curl.</title>
        <authorList>
            <person name="Cisse O.H."/>
            <person name="Almeida J.M.G.C.F."/>
            <person name="Fonseca A."/>
            <person name="Kumar A.A."/>
            <person name="Salojaervi J."/>
            <person name="Overmyer K."/>
            <person name="Hauser P.M."/>
            <person name="Pagni M."/>
        </authorList>
    </citation>
    <scope>NUCLEOTIDE SEQUENCE [LARGE SCALE GENOMIC DNA]</scope>
    <source>
        <strain evidence="24">PYCC 5710 / ATCC 11124 / CBS 356.35 / IMI 108563 / JCM 9778 / NBRC 8474</strain>
    </source>
</reference>
<dbReference type="InterPro" id="IPR036188">
    <property type="entry name" value="FAD/NAD-bd_sf"/>
</dbReference>
<dbReference type="InterPro" id="IPR045854">
    <property type="entry name" value="NO2/SO3_Rdtase_4Fe4S_sf"/>
</dbReference>
<keyword evidence="10" id="KW-0479">Metal-binding</keyword>
<evidence type="ECO:0000256" key="2">
    <source>
        <dbReference type="ARBA" id="ARBA00001966"/>
    </source>
</evidence>
<dbReference type="Gene3D" id="1.10.10.1100">
    <property type="entry name" value="BFD-like [2Fe-2S]-binding domain"/>
    <property type="match status" value="1"/>
</dbReference>
<dbReference type="Pfam" id="PF01077">
    <property type="entry name" value="NIR_SIR"/>
    <property type="match status" value="1"/>
</dbReference>
<evidence type="ECO:0000256" key="19">
    <source>
        <dbReference type="ARBA" id="ARBA00066907"/>
    </source>
</evidence>
<proteinExistence type="inferred from homology"/>
<dbReference type="FunFam" id="3.30.413.10:FF:000007">
    <property type="entry name" value="Nitrite reductase [NAD(P)H] large subunit"/>
    <property type="match status" value="1"/>
</dbReference>
<dbReference type="InterPro" id="IPR012744">
    <property type="entry name" value="Nitri_red_NirB"/>
</dbReference>
<protein>
    <recommendedName>
        <fullName evidence="20">Nitrite reductase [NAD(P)H]</fullName>
        <ecNumber evidence="19">1.7.1.4</ecNumber>
    </recommendedName>
</protein>
<dbReference type="Pfam" id="PF07992">
    <property type="entry name" value="Pyr_redox_2"/>
    <property type="match status" value="1"/>
</dbReference>
<evidence type="ECO:0000313" key="23">
    <source>
        <dbReference type="EMBL" id="CCG84625.1"/>
    </source>
</evidence>
<dbReference type="GO" id="GO:0050660">
    <property type="term" value="F:flavin adenine dinucleotide binding"/>
    <property type="evidence" value="ECO:0007669"/>
    <property type="project" value="InterPro"/>
</dbReference>
<dbReference type="Pfam" id="PF03460">
    <property type="entry name" value="NIR_SIR_ferr"/>
    <property type="match status" value="1"/>
</dbReference>
<evidence type="ECO:0000256" key="18">
    <source>
        <dbReference type="ARBA" id="ARBA00051413"/>
    </source>
</evidence>
<keyword evidence="6" id="KW-0004">4Fe-4S</keyword>
<dbReference type="GO" id="GO:0015980">
    <property type="term" value="P:energy derivation by oxidation of organic compounds"/>
    <property type="evidence" value="ECO:0007669"/>
    <property type="project" value="UniProtKB-ARBA"/>
</dbReference>
<evidence type="ECO:0000256" key="7">
    <source>
        <dbReference type="ARBA" id="ARBA00022617"/>
    </source>
</evidence>
<evidence type="ECO:0000256" key="14">
    <source>
        <dbReference type="ARBA" id="ARBA00023014"/>
    </source>
</evidence>
<keyword evidence="12" id="KW-0560">Oxidoreductase</keyword>
<dbReference type="VEuPathDB" id="FungiDB:TAPDE_005126"/>
<dbReference type="GO" id="GO:0042128">
    <property type="term" value="P:nitrate assimilation"/>
    <property type="evidence" value="ECO:0007669"/>
    <property type="project" value="UniProtKB-UniPathway"/>
</dbReference>
<evidence type="ECO:0000256" key="12">
    <source>
        <dbReference type="ARBA" id="ARBA00023002"/>
    </source>
</evidence>
<dbReference type="InterPro" id="IPR023753">
    <property type="entry name" value="FAD/NAD-binding_dom"/>
</dbReference>
<dbReference type="Gene3D" id="3.30.413.10">
    <property type="entry name" value="Sulfite Reductase Hemoprotein, domain 1"/>
    <property type="match status" value="1"/>
</dbReference>
<dbReference type="SUPFAM" id="SSF55124">
    <property type="entry name" value="Nitrite/Sulfite reductase N-terminal domain-like"/>
    <property type="match status" value="1"/>
</dbReference>
<dbReference type="InterPro" id="IPR006067">
    <property type="entry name" value="NO2/SO3_Rdtase_4Fe4S_dom"/>
</dbReference>
<comment type="caution">
    <text evidence="23">The sequence shown here is derived from an EMBL/GenBank/DDBJ whole genome shotgun (WGS) entry which is preliminary data.</text>
</comment>
<evidence type="ECO:0000313" key="24">
    <source>
        <dbReference type="Proteomes" id="UP000013776"/>
    </source>
</evidence>
<dbReference type="SUPFAM" id="SSF51905">
    <property type="entry name" value="FAD/NAD(P)-binding domain"/>
    <property type="match status" value="1"/>
</dbReference>
<comment type="catalytic activity">
    <reaction evidence="17">
        <text>NH4(+) + 3 NAD(+) + 2 H2O = nitrite + 3 NADH + 5 H(+)</text>
        <dbReference type="Rhea" id="RHEA:24628"/>
        <dbReference type="ChEBI" id="CHEBI:15377"/>
        <dbReference type="ChEBI" id="CHEBI:15378"/>
        <dbReference type="ChEBI" id="CHEBI:16301"/>
        <dbReference type="ChEBI" id="CHEBI:28938"/>
        <dbReference type="ChEBI" id="CHEBI:57540"/>
        <dbReference type="ChEBI" id="CHEBI:57945"/>
        <dbReference type="EC" id="1.7.1.4"/>
    </reaction>
</comment>
<name>R4XFW0_TAPDE</name>
<dbReference type="InterPro" id="IPR016156">
    <property type="entry name" value="FAD/NAD-linked_Rdtase_dimer_sf"/>
</dbReference>
<dbReference type="GO" id="GO:0051537">
    <property type="term" value="F:2 iron, 2 sulfur cluster binding"/>
    <property type="evidence" value="ECO:0007669"/>
    <property type="project" value="UniProtKB-KW"/>
</dbReference>
<keyword evidence="14" id="KW-0411">Iron-sulfur</keyword>
<dbReference type="InterPro" id="IPR006066">
    <property type="entry name" value="NO2/SO3_Rdtase_FeS/sirohaem_BS"/>
</dbReference>
<evidence type="ECO:0000259" key="22">
    <source>
        <dbReference type="PROSITE" id="PS51296"/>
    </source>
</evidence>
<dbReference type="InterPro" id="IPR036922">
    <property type="entry name" value="Rieske_2Fe-2S_sf"/>
</dbReference>
<feature type="domain" description="Rieske" evidence="22">
    <location>
        <begin position="928"/>
        <end position="1039"/>
    </location>
</feature>
<keyword evidence="9" id="KW-0001">2Fe-2S</keyword>
<dbReference type="InterPro" id="IPR007419">
    <property type="entry name" value="BFD-like_2Fe2S-bd_dom"/>
</dbReference>
<comment type="pathway">
    <text evidence="4">Nitrogen metabolism; nitrate reduction (assimilation).</text>
</comment>
<evidence type="ECO:0000256" key="4">
    <source>
        <dbReference type="ARBA" id="ARBA00005096"/>
    </source>
</evidence>
<dbReference type="PRINTS" id="PR00368">
    <property type="entry name" value="FADPNR"/>
</dbReference>
<dbReference type="AlphaFoldDB" id="R4XFW0"/>
<dbReference type="Gene3D" id="2.102.10.10">
    <property type="entry name" value="Rieske [2Fe-2S] iron-sulphur domain"/>
    <property type="match status" value="1"/>
</dbReference>
<gene>
    <name evidence="23" type="ORF">TAPDE_005126</name>
</gene>
<comment type="cofactor">
    <cofactor evidence="16">
        <name>[2Fe-2S] cluster</name>
        <dbReference type="ChEBI" id="CHEBI:190135"/>
    </cofactor>
</comment>
<dbReference type="STRING" id="1097556.R4XFW0"/>
<dbReference type="InterPro" id="IPR005117">
    <property type="entry name" value="NiRdtase/SiRdtase_haem-b_fer"/>
</dbReference>
<evidence type="ECO:0000256" key="6">
    <source>
        <dbReference type="ARBA" id="ARBA00022485"/>
    </source>
</evidence>
<keyword evidence="11" id="KW-0274">FAD</keyword>
<keyword evidence="8" id="KW-0285">Flavoprotein</keyword>